<comment type="caution">
    <text evidence="5">The sequence shown here is derived from an EMBL/GenBank/DDBJ whole genome shotgun (WGS) entry which is preliminary data.</text>
</comment>
<dbReference type="InterPro" id="IPR028098">
    <property type="entry name" value="Glyco_trans_4-like_N"/>
</dbReference>
<feature type="domain" description="Glycosyltransferase subfamily 4-like N-terminal" evidence="4">
    <location>
        <begin position="16"/>
        <end position="191"/>
    </location>
</feature>
<keyword evidence="6" id="KW-1185">Reference proteome</keyword>
<evidence type="ECO:0000256" key="1">
    <source>
        <dbReference type="ARBA" id="ARBA00022676"/>
    </source>
</evidence>
<dbReference type="SUPFAM" id="SSF53756">
    <property type="entry name" value="UDP-Glycosyltransferase/glycogen phosphorylase"/>
    <property type="match status" value="1"/>
</dbReference>
<evidence type="ECO:0000259" key="3">
    <source>
        <dbReference type="Pfam" id="PF00534"/>
    </source>
</evidence>
<gene>
    <name evidence="5" type="ORF">ELQ90_15015</name>
</gene>
<organism evidence="5 6">
    <name type="scientific">Labedella phragmitis</name>
    <dbReference type="NCBI Taxonomy" id="2498849"/>
    <lineage>
        <taxon>Bacteria</taxon>
        <taxon>Bacillati</taxon>
        <taxon>Actinomycetota</taxon>
        <taxon>Actinomycetes</taxon>
        <taxon>Micrococcales</taxon>
        <taxon>Microbacteriaceae</taxon>
        <taxon>Labedella</taxon>
    </lineage>
</organism>
<dbReference type="Pfam" id="PF13439">
    <property type="entry name" value="Glyco_transf_4"/>
    <property type="match status" value="1"/>
</dbReference>
<sequence length="451" mass="49597">MLVYFVNHSTAPINLGGAERSLIQLVQDWYDRDPDFEAVFITKHPRGQFIKAIEEKGWAFKSYRYRGWTIPQVDAPLAEKTYFAREDYASTQQIISFMEDRRPDLVVTNSIVAPWGAFAAKVLGIPHAWFVREYGDLDHGLAFQIGRERTFRDIGLLSEAVFSNSIAVRDHIAQYMDDKPIQVVYPKVDVSSLAEKAAAEPDRAPFGTDPGLKIAVVGRLSDTKGQWRVVDAIGALDKRGIRASACLIGSWTDPDYDVRLMARARAAGVADRITIVGEQENPFPFVAAADVCVTASSIEAFGRTTLEYMLLSKPAIVSVDGGGAELVADGETGALFTPDDPETLVEAIAGYAGDPGKVLAHGAAARERAIRMTEHEYSNDAAIDTLTRLIGGPAYKLPEIARYWFALPGLYSEMMKTGGQTTVRFVATRVKGRLRNLAKRPIAVVRRVVGR</sequence>
<dbReference type="OrthoDB" id="9814612at2"/>
<evidence type="ECO:0000313" key="6">
    <source>
        <dbReference type="Proteomes" id="UP000288547"/>
    </source>
</evidence>
<dbReference type="CDD" id="cd03801">
    <property type="entry name" value="GT4_PimA-like"/>
    <property type="match status" value="1"/>
</dbReference>
<evidence type="ECO:0000256" key="2">
    <source>
        <dbReference type="ARBA" id="ARBA00022679"/>
    </source>
</evidence>
<dbReference type="GO" id="GO:0016757">
    <property type="term" value="F:glycosyltransferase activity"/>
    <property type="evidence" value="ECO:0007669"/>
    <property type="project" value="UniProtKB-KW"/>
</dbReference>
<dbReference type="InterPro" id="IPR001296">
    <property type="entry name" value="Glyco_trans_1"/>
</dbReference>
<feature type="domain" description="Glycosyl transferase family 1" evidence="3">
    <location>
        <begin position="213"/>
        <end position="358"/>
    </location>
</feature>
<accession>A0A444PPL1</accession>
<evidence type="ECO:0000313" key="5">
    <source>
        <dbReference type="EMBL" id="RWZ46359.1"/>
    </source>
</evidence>
<dbReference type="Gene3D" id="3.40.50.2000">
    <property type="entry name" value="Glycogen Phosphorylase B"/>
    <property type="match status" value="2"/>
</dbReference>
<name>A0A444PPL1_9MICO</name>
<protein>
    <submittedName>
        <fullName evidence="5">Glycosyltransferase</fullName>
    </submittedName>
</protein>
<dbReference type="Proteomes" id="UP000288547">
    <property type="component" value="Unassembled WGS sequence"/>
</dbReference>
<dbReference type="AlphaFoldDB" id="A0A444PPL1"/>
<dbReference type="EMBL" id="RZNB01000007">
    <property type="protein sequence ID" value="RWZ46359.1"/>
    <property type="molecule type" value="Genomic_DNA"/>
</dbReference>
<dbReference type="Pfam" id="PF00534">
    <property type="entry name" value="Glycos_transf_1"/>
    <property type="match status" value="1"/>
</dbReference>
<keyword evidence="2 5" id="KW-0808">Transferase</keyword>
<keyword evidence="1" id="KW-0328">Glycosyltransferase</keyword>
<evidence type="ECO:0000259" key="4">
    <source>
        <dbReference type="Pfam" id="PF13439"/>
    </source>
</evidence>
<dbReference type="PANTHER" id="PTHR12526">
    <property type="entry name" value="GLYCOSYLTRANSFERASE"/>
    <property type="match status" value="1"/>
</dbReference>
<reference evidence="5 6" key="1">
    <citation type="submission" date="2018-12" db="EMBL/GenBank/DDBJ databases">
        <authorList>
            <person name="Li F."/>
        </authorList>
    </citation>
    <scope>NUCLEOTIDE SEQUENCE [LARGE SCALE GENOMIC DNA]</scope>
    <source>
        <strain evidence="5 6">11W25H-1</strain>
    </source>
</reference>
<proteinExistence type="predicted"/>